<organism evidence="1">
    <name type="scientific">freshwater metagenome</name>
    <dbReference type="NCBI Taxonomy" id="449393"/>
    <lineage>
        <taxon>unclassified sequences</taxon>
        <taxon>metagenomes</taxon>
        <taxon>ecological metagenomes</taxon>
    </lineage>
</organism>
<protein>
    <submittedName>
        <fullName evidence="1">Unannotated protein</fullName>
    </submittedName>
</protein>
<sequence>MLRKLVSAIIVFALATMGLSAASPAQAAGTFSPTVALPEAAGYATSIPLGDDAQLKLWQGYDDNGHYLKTGILHSDGTWANQPDLATGSTSTNFQVGGEGSWAVSQEGTIAFTWIQSTNDNSTTTSAAYIAFTDDGIDWSAPVQVLAQRTATGSVMDCMMFYGCGYNSLRLSLDSKGTLAAFANYTASGNSSFIVSTSLDGANWSSPTELDTAAGWGAYYLNVAPLPSGGFMAAWVSGGQNQSFKYSTMSPTNFNFWKRPKVLGSAQNLNSAPVMIQTDLTHVSLFYMTGNPGPVLRQQLYDLTSKTWGASTSILTGPWDVIDSSIQVSMGKNWHGALGVGLVRNGAQEAKSYVVELNSSVASEAKVAKSVAEQAMRVDAIRVNFDDSITMMMSGSNRRANIMNFKAGVQISDEDVPNTPASQVYGFIVTVSPSGNFFISGNVNLGTSFIYEGIVYRAASAPIPVGDLKLTGLAKTGQTVTSKIPTFTGVSNIGTTRIQWYSCTTKTATVQLTIPLTCAAIPKATALKFKVTTKQKNKYLGVAVSNTNAVGTATLFSTLSAKTK</sequence>
<gene>
    <name evidence="1" type="ORF">UFOPK1433_00601</name>
</gene>
<dbReference type="AlphaFoldDB" id="A0A6J6BV76"/>
<evidence type="ECO:0000313" key="1">
    <source>
        <dbReference type="EMBL" id="CAB4542826.1"/>
    </source>
</evidence>
<dbReference type="EMBL" id="CAEZSN010000057">
    <property type="protein sequence ID" value="CAB4542826.1"/>
    <property type="molecule type" value="Genomic_DNA"/>
</dbReference>
<reference evidence="1" key="1">
    <citation type="submission" date="2020-05" db="EMBL/GenBank/DDBJ databases">
        <authorList>
            <person name="Chiriac C."/>
            <person name="Salcher M."/>
            <person name="Ghai R."/>
            <person name="Kavagutti S V."/>
        </authorList>
    </citation>
    <scope>NUCLEOTIDE SEQUENCE</scope>
</reference>
<proteinExistence type="predicted"/>
<accession>A0A6J6BV76</accession>
<dbReference type="InterPro" id="IPR036278">
    <property type="entry name" value="Sialidase_sf"/>
</dbReference>
<dbReference type="SUPFAM" id="SSF50939">
    <property type="entry name" value="Sialidases"/>
    <property type="match status" value="1"/>
</dbReference>
<dbReference type="Gene3D" id="2.60.40.2700">
    <property type="match status" value="1"/>
</dbReference>
<name>A0A6J6BV76_9ZZZZ</name>